<evidence type="ECO:0000256" key="1">
    <source>
        <dbReference type="SAM" id="MobiDB-lite"/>
    </source>
</evidence>
<gene>
    <name evidence="2" type="ORF">VP01_3665g1</name>
</gene>
<dbReference type="EMBL" id="LAVV01008685">
    <property type="protein sequence ID" value="KNZ52166.1"/>
    <property type="molecule type" value="Genomic_DNA"/>
</dbReference>
<comment type="caution">
    <text evidence="2">The sequence shown here is derived from an EMBL/GenBank/DDBJ whole genome shotgun (WGS) entry which is preliminary data.</text>
</comment>
<feature type="compositionally biased region" description="Polar residues" evidence="1">
    <location>
        <begin position="88"/>
        <end position="107"/>
    </location>
</feature>
<protein>
    <submittedName>
        <fullName evidence="2">Uncharacterized protein</fullName>
    </submittedName>
</protein>
<keyword evidence="3" id="KW-1185">Reference proteome</keyword>
<accession>A0A0L6UUE3</accession>
<sequence>MKWISRTRPRRVSRTDPPSSIFLTFLTGIIGNPNNRLAGGAVKINLNSLGIMQQMMDAEATRLLKLQERVKQLESFEASLFALEGSRQPPQTSAIPAVTHSTSSKRG</sequence>
<proteinExistence type="predicted"/>
<dbReference type="OrthoDB" id="10595034at2759"/>
<dbReference type="AlphaFoldDB" id="A0A0L6UUE3"/>
<organism evidence="2 3">
    <name type="scientific">Puccinia sorghi</name>
    <dbReference type="NCBI Taxonomy" id="27349"/>
    <lineage>
        <taxon>Eukaryota</taxon>
        <taxon>Fungi</taxon>
        <taxon>Dikarya</taxon>
        <taxon>Basidiomycota</taxon>
        <taxon>Pucciniomycotina</taxon>
        <taxon>Pucciniomycetes</taxon>
        <taxon>Pucciniales</taxon>
        <taxon>Pucciniaceae</taxon>
        <taxon>Puccinia</taxon>
    </lineage>
</organism>
<name>A0A0L6UUE3_9BASI</name>
<feature type="non-terminal residue" evidence="2">
    <location>
        <position position="107"/>
    </location>
</feature>
<evidence type="ECO:0000313" key="2">
    <source>
        <dbReference type="EMBL" id="KNZ52166.1"/>
    </source>
</evidence>
<dbReference type="Proteomes" id="UP000037035">
    <property type="component" value="Unassembled WGS sequence"/>
</dbReference>
<reference evidence="2 3" key="1">
    <citation type="submission" date="2015-08" db="EMBL/GenBank/DDBJ databases">
        <title>Next Generation Sequencing and Analysis of the Genome of Puccinia sorghi L Schw, the Causal Agent of Maize Common Rust.</title>
        <authorList>
            <person name="Rochi L."/>
            <person name="Burguener G."/>
            <person name="Darino M."/>
            <person name="Turjanski A."/>
            <person name="Kreff E."/>
            <person name="Dieguez M.J."/>
            <person name="Sacco F."/>
        </authorList>
    </citation>
    <scope>NUCLEOTIDE SEQUENCE [LARGE SCALE GENOMIC DNA]</scope>
    <source>
        <strain evidence="2 3">RO10H11247</strain>
    </source>
</reference>
<dbReference type="VEuPathDB" id="FungiDB:VP01_3665g1"/>
<feature type="region of interest" description="Disordered" evidence="1">
    <location>
        <begin position="85"/>
        <end position="107"/>
    </location>
</feature>
<evidence type="ECO:0000313" key="3">
    <source>
        <dbReference type="Proteomes" id="UP000037035"/>
    </source>
</evidence>